<evidence type="ECO:0000256" key="1">
    <source>
        <dbReference type="SAM" id="MobiDB-lite"/>
    </source>
</evidence>
<keyword evidence="2" id="KW-0732">Signal</keyword>
<gene>
    <name evidence="3" type="ORF">GRI69_01205</name>
</gene>
<name>A0A844XPA5_9SPHN</name>
<sequence length="91" mass="9747">MLRQLLALIALLTGLAAIGAPVQAAVNSAVGVGVEQPSDSRETETRDAQNVCADKQRKQKLRGEKVTPCKKQEPVTVYIPSVMLGADRAFE</sequence>
<proteinExistence type="predicted"/>
<evidence type="ECO:0000256" key="2">
    <source>
        <dbReference type="SAM" id="SignalP"/>
    </source>
</evidence>
<evidence type="ECO:0000313" key="3">
    <source>
        <dbReference type="EMBL" id="MXO46878.1"/>
    </source>
</evidence>
<accession>A0A844XPA5</accession>
<evidence type="ECO:0000313" key="4">
    <source>
        <dbReference type="Proteomes" id="UP000448199"/>
    </source>
</evidence>
<protein>
    <submittedName>
        <fullName evidence="3">Uncharacterized protein</fullName>
    </submittedName>
</protein>
<dbReference type="AlphaFoldDB" id="A0A844XPA5"/>
<feature type="compositionally biased region" description="Basic and acidic residues" evidence="1">
    <location>
        <begin position="38"/>
        <end position="47"/>
    </location>
</feature>
<dbReference type="EMBL" id="WTYC01000001">
    <property type="protein sequence ID" value="MXO46878.1"/>
    <property type="molecule type" value="Genomic_DNA"/>
</dbReference>
<comment type="caution">
    <text evidence="3">The sequence shown here is derived from an EMBL/GenBank/DDBJ whole genome shotgun (WGS) entry which is preliminary data.</text>
</comment>
<organism evidence="3 4">
    <name type="scientific">Qipengyuania vulgaris</name>
    <dbReference type="NCBI Taxonomy" id="291985"/>
    <lineage>
        <taxon>Bacteria</taxon>
        <taxon>Pseudomonadati</taxon>
        <taxon>Pseudomonadota</taxon>
        <taxon>Alphaproteobacteria</taxon>
        <taxon>Sphingomonadales</taxon>
        <taxon>Erythrobacteraceae</taxon>
        <taxon>Qipengyuania</taxon>
    </lineage>
</organism>
<dbReference type="RefSeq" id="WP_160726499.1">
    <property type="nucleotide sequence ID" value="NZ_WTYC01000001.1"/>
</dbReference>
<dbReference type="Proteomes" id="UP000448199">
    <property type="component" value="Unassembled WGS sequence"/>
</dbReference>
<keyword evidence="4" id="KW-1185">Reference proteome</keyword>
<feature type="signal peptide" evidence="2">
    <location>
        <begin position="1"/>
        <end position="24"/>
    </location>
</feature>
<feature type="region of interest" description="Disordered" evidence="1">
    <location>
        <begin position="34"/>
        <end position="65"/>
    </location>
</feature>
<reference evidence="3 4" key="1">
    <citation type="submission" date="2019-12" db="EMBL/GenBank/DDBJ databases">
        <title>Genomic-based taxomic classification of the family Erythrobacteraceae.</title>
        <authorList>
            <person name="Xu L."/>
        </authorList>
    </citation>
    <scope>NUCLEOTIDE SEQUENCE [LARGE SCALE GENOMIC DNA]</scope>
    <source>
        <strain evidence="3 4">DSM 17792</strain>
    </source>
</reference>
<dbReference type="OrthoDB" id="7510657at2"/>
<feature type="chain" id="PRO_5032741405" evidence="2">
    <location>
        <begin position="25"/>
        <end position="91"/>
    </location>
</feature>